<dbReference type="PROSITE" id="PS51257">
    <property type="entry name" value="PROKAR_LIPOPROTEIN"/>
    <property type="match status" value="1"/>
</dbReference>
<evidence type="ECO:0000256" key="1">
    <source>
        <dbReference type="SAM" id="SignalP"/>
    </source>
</evidence>
<evidence type="ECO:0000313" key="3">
    <source>
        <dbReference type="Proteomes" id="UP000295645"/>
    </source>
</evidence>
<dbReference type="AlphaFoldDB" id="A0A4R3YTU3"/>
<dbReference type="RefSeq" id="WP_132142106.1">
    <property type="nucleotide sequence ID" value="NZ_SMCS01000002.1"/>
</dbReference>
<protein>
    <recommendedName>
        <fullName evidence="4">Lipoprotein</fullName>
    </recommendedName>
</protein>
<gene>
    <name evidence="2" type="ORF">EC912_102221</name>
</gene>
<keyword evidence="3" id="KW-1185">Reference proteome</keyword>
<evidence type="ECO:0008006" key="4">
    <source>
        <dbReference type="Google" id="ProtNLM"/>
    </source>
</evidence>
<feature type="chain" id="PRO_5020225542" description="Lipoprotein" evidence="1">
    <location>
        <begin position="23"/>
        <end position="294"/>
    </location>
</feature>
<evidence type="ECO:0000313" key="2">
    <source>
        <dbReference type="EMBL" id="TCV95876.1"/>
    </source>
</evidence>
<sequence length="294" mass="30968">MKKSFVSTFVVAAVLGTACAHAANAPAAVDSKEYKVLLDPSRFASNPSSAASSLLGDLSVRLSQLAFDKTVSGGFSVDKRDNVAYYDTAGTCVVRGNNYAVRTRSGGDSDIQFKFSHPDEELSAATLVTGTGKNKSTKLETDVGPASLVYSHSTKQDPATTGAPTTVADLITQFSGASTLSSYKTQALVPVNGLDIVQQEYTGPVSDLGQSDAEFTLTLWYVGGSSAPALAELSYKVKADSSAYFTTPVLTRSQTLLKAMSTLDGWMLSPSTTKTAWVYNYRSAAYPNGFCSGT</sequence>
<keyword evidence="1" id="KW-0732">Signal</keyword>
<dbReference type="OrthoDB" id="274958at2"/>
<reference evidence="2 3" key="1">
    <citation type="submission" date="2019-03" db="EMBL/GenBank/DDBJ databases">
        <title>Above-ground endophytic microbial communities from plants in different locations in the United States.</title>
        <authorList>
            <person name="Frank C."/>
        </authorList>
    </citation>
    <scope>NUCLEOTIDE SEQUENCE [LARGE SCALE GENOMIC DNA]</scope>
    <source>
        <strain evidence="2 3">LP_13_YM</strain>
    </source>
</reference>
<feature type="signal peptide" evidence="1">
    <location>
        <begin position="1"/>
        <end position="22"/>
    </location>
</feature>
<organism evidence="2 3">
    <name type="scientific">Luteibacter rhizovicinus</name>
    <dbReference type="NCBI Taxonomy" id="242606"/>
    <lineage>
        <taxon>Bacteria</taxon>
        <taxon>Pseudomonadati</taxon>
        <taxon>Pseudomonadota</taxon>
        <taxon>Gammaproteobacteria</taxon>
        <taxon>Lysobacterales</taxon>
        <taxon>Rhodanobacteraceae</taxon>
        <taxon>Luteibacter</taxon>
    </lineage>
</organism>
<accession>A0A4R3YTU3</accession>
<comment type="caution">
    <text evidence="2">The sequence shown here is derived from an EMBL/GenBank/DDBJ whole genome shotgun (WGS) entry which is preliminary data.</text>
</comment>
<proteinExistence type="predicted"/>
<dbReference type="EMBL" id="SMCS01000002">
    <property type="protein sequence ID" value="TCV95876.1"/>
    <property type="molecule type" value="Genomic_DNA"/>
</dbReference>
<dbReference type="Proteomes" id="UP000295645">
    <property type="component" value="Unassembled WGS sequence"/>
</dbReference>
<name>A0A4R3YTU3_9GAMM</name>